<evidence type="ECO:0000259" key="1">
    <source>
        <dbReference type="Pfam" id="PF05685"/>
    </source>
</evidence>
<dbReference type="InterPro" id="IPR008538">
    <property type="entry name" value="Uma2"/>
</dbReference>
<proteinExistence type="predicted"/>
<dbReference type="Gene3D" id="3.90.1570.10">
    <property type="entry name" value="tt1808, chain A"/>
    <property type="match status" value="1"/>
</dbReference>
<dbReference type="InterPro" id="IPR012296">
    <property type="entry name" value="Nuclease_put_TT1808"/>
</dbReference>
<dbReference type="CDD" id="cd06260">
    <property type="entry name" value="DUF820-like"/>
    <property type="match status" value="1"/>
</dbReference>
<dbReference type="PANTHER" id="PTHR36558">
    <property type="entry name" value="GLR1098 PROTEIN"/>
    <property type="match status" value="1"/>
</dbReference>
<reference evidence="2 3" key="1">
    <citation type="submission" date="2021-04" db="EMBL/GenBank/DDBJ databases">
        <title>Genomics, taxonomy and metabolism of representatives of sulfur bacteria of the genus Thiothrix: Thiothrix fructosivorans QT, Thiothrix unzii A1T and three new species, Thiothrix subterranea sp. nov., Thiothrix litoralis sp. nov. and 'Candidatus Thiothrix anitrata' sp. nov.</title>
        <authorList>
            <person name="Ravin N.V."/>
            <person name="Smolyakov D."/>
            <person name="Rudenko T.S."/>
            <person name="Mardanov A.V."/>
            <person name="Beletsky A.V."/>
            <person name="Markov N.D."/>
            <person name="Fomenkov A.I."/>
            <person name="Roberts R.J."/>
            <person name="Karnachuk O.V."/>
            <person name="Novikov A."/>
            <person name="Grabovich M.Y."/>
        </authorList>
    </citation>
    <scope>NUCLEOTIDE SEQUENCE [LARGE SCALE GENOMIC DNA]</scope>
    <source>
        <strain evidence="2 3">A52</strain>
    </source>
</reference>
<dbReference type="InterPro" id="IPR011335">
    <property type="entry name" value="Restrct_endonuc-II-like"/>
</dbReference>
<dbReference type="Proteomes" id="UP000672027">
    <property type="component" value="Chromosome"/>
</dbReference>
<keyword evidence="3" id="KW-1185">Reference proteome</keyword>
<dbReference type="PANTHER" id="PTHR36558:SF1">
    <property type="entry name" value="RESTRICTION ENDONUCLEASE DOMAIN-CONTAINING PROTEIN-RELATED"/>
    <property type="match status" value="1"/>
</dbReference>
<dbReference type="GO" id="GO:0004519">
    <property type="term" value="F:endonuclease activity"/>
    <property type="evidence" value="ECO:0007669"/>
    <property type="project" value="UniProtKB-KW"/>
</dbReference>
<dbReference type="SUPFAM" id="SSF52980">
    <property type="entry name" value="Restriction endonuclease-like"/>
    <property type="match status" value="1"/>
</dbReference>
<dbReference type="RefSeq" id="WP_210225556.1">
    <property type="nucleotide sequence ID" value="NZ_CP072800.1"/>
</dbReference>
<gene>
    <name evidence="2" type="ORF">J8380_10215</name>
</gene>
<name>A0ABX7X4B0_9GAMM</name>
<feature type="domain" description="Putative restriction endonuclease" evidence="1">
    <location>
        <begin position="13"/>
        <end position="176"/>
    </location>
</feature>
<sequence length="195" mass="22647">MALARQLTYLSVEAYLVGERESEIRHEYVDGVAYAMAGASVNHNQITANVLTELRMHFKQTGVDCRPFSSDLLVRTGKDRYRYPDVVVVCDEQFLDDYSTESPVLIVEVLSKATRQRDRQVKRLEYLQLPSLQEYMLIEQDTVEVEVFRRSDSWRPSYYYWGDMVVLESVGLSLSVESIYERVRNEDVGRLLADK</sequence>
<protein>
    <submittedName>
        <fullName evidence="2">Uma2 family endonuclease</fullName>
    </submittedName>
</protein>
<dbReference type="EMBL" id="CP072800">
    <property type="protein sequence ID" value="QTR48674.1"/>
    <property type="molecule type" value="Genomic_DNA"/>
</dbReference>
<keyword evidence="2" id="KW-0540">Nuclease</keyword>
<organism evidence="2 3">
    <name type="scientific">Candidatus Thiothrix anitrata</name>
    <dbReference type="NCBI Taxonomy" id="2823902"/>
    <lineage>
        <taxon>Bacteria</taxon>
        <taxon>Pseudomonadati</taxon>
        <taxon>Pseudomonadota</taxon>
        <taxon>Gammaproteobacteria</taxon>
        <taxon>Thiotrichales</taxon>
        <taxon>Thiotrichaceae</taxon>
        <taxon>Thiothrix</taxon>
    </lineage>
</organism>
<evidence type="ECO:0000313" key="2">
    <source>
        <dbReference type="EMBL" id="QTR48674.1"/>
    </source>
</evidence>
<evidence type="ECO:0000313" key="3">
    <source>
        <dbReference type="Proteomes" id="UP000672027"/>
    </source>
</evidence>
<accession>A0ABX7X4B0</accession>
<keyword evidence="2" id="KW-0378">Hydrolase</keyword>
<keyword evidence="2" id="KW-0255">Endonuclease</keyword>
<dbReference type="Pfam" id="PF05685">
    <property type="entry name" value="Uma2"/>
    <property type="match status" value="1"/>
</dbReference>